<dbReference type="GO" id="GO:0006629">
    <property type="term" value="P:lipid metabolic process"/>
    <property type="evidence" value="ECO:0007669"/>
    <property type="project" value="InterPro"/>
</dbReference>
<dbReference type="PANTHER" id="PTHR46211">
    <property type="entry name" value="GLYCEROPHOSPHORYL DIESTER PHOSPHODIESTERASE"/>
    <property type="match status" value="1"/>
</dbReference>
<dbReference type="PANTHER" id="PTHR46211:SF14">
    <property type="entry name" value="GLYCEROPHOSPHODIESTER PHOSPHODIESTERASE"/>
    <property type="match status" value="1"/>
</dbReference>
<dbReference type="RefSeq" id="WP_010852068.1">
    <property type="nucleotide sequence ID" value="NZ_HF570956.1"/>
</dbReference>
<feature type="domain" description="GP-PDE" evidence="1">
    <location>
        <begin position="14"/>
        <end position="273"/>
    </location>
</feature>
<keyword evidence="3" id="KW-1185">Reference proteome</keyword>
<proteinExistence type="predicted"/>
<evidence type="ECO:0000313" key="2">
    <source>
        <dbReference type="EMBL" id="CCH69419.1"/>
    </source>
</evidence>
<dbReference type="HOGENOM" id="CLU_030006_3_1_11"/>
<dbReference type="AlphaFoldDB" id="N0E3F1"/>
<dbReference type="InterPro" id="IPR030395">
    <property type="entry name" value="GP_PDE_dom"/>
</dbReference>
<accession>N0E3F1</accession>
<dbReference type="STRING" id="1193181.BN10_1620002"/>
<reference evidence="2 3" key="1">
    <citation type="journal article" date="2013" name="ISME J.">
        <title>A metabolic model for members of the genus Tetrasphaera involved in enhanced biological phosphorus removal.</title>
        <authorList>
            <person name="Kristiansen R."/>
            <person name="Nguyen H.T.T."/>
            <person name="Saunders A.M."/>
            <person name="Nielsen J.L."/>
            <person name="Wimmer R."/>
            <person name="Le V.Q."/>
            <person name="McIlroy S.J."/>
            <person name="Petrovski S."/>
            <person name="Seviour R.J."/>
            <person name="Calteau A."/>
            <person name="Nielsen K.L."/>
            <person name="Nielsen P.H."/>
        </authorList>
    </citation>
    <scope>NUCLEOTIDE SEQUENCE [LARGE SCALE GENOMIC DNA]</scope>
    <source>
        <strain evidence="2 3">Lp2</strain>
    </source>
</reference>
<gene>
    <name evidence="2" type="ORF">BN10_1620002</name>
</gene>
<name>N0E3F1_9MICO</name>
<evidence type="ECO:0000259" key="1">
    <source>
        <dbReference type="PROSITE" id="PS51704"/>
    </source>
</evidence>
<dbReference type="SUPFAM" id="SSF51695">
    <property type="entry name" value="PLC-like phosphodiesterases"/>
    <property type="match status" value="1"/>
</dbReference>
<dbReference type="eggNOG" id="COG0584">
    <property type="taxonomic scope" value="Bacteria"/>
</dbReference>
<protein>
    <submittedName>
        <fullName evidence="2">Glycerophosphoryl diester phosphodiesterase</fullName>
    </submittedName>
</protein>
<dbReference type="Pfam" id="PF03009">
    <property type="entry name" value="GDPD"/>
    <property type="match status" value="1"/>
</dbReference>
<dbReference type="InterPro" id="IPR017946">
    <property type="entry name" value="PLC-like_Pdiesterase_TIM-brl"/>
</dbReference>
<comment type="caution">
    <text evidence="2">The sequence shown here is derived from an EMBL/GenBank/DDBJ whole genome shotgun (WGS) entry which is preliminary data.</text>
</comment>
<dbReference type="PROSITE" id="PS51704">
    <property type="entry name" value="GP_PDE"/>
    <property type="match status" value="1"/>
</dbReference>
<sequence length="285" mass="30877">MARPAITRTPGMAFDLQAHRGGMGLTTEEQPAAYRKALALGVSTLELDTQVTADKKVVVSHDRVIDGTKCRDTGSNHVVGRAIFTLTLAQVQTLDCGFQQYPGFEEQEVVTGARLAELRDIVAVWREAGDPDVWFDIEIKFDPAKAAESVGREEFVRVVVDEINALGIADRTMIQSFDWLTLTEVHLLEPTWPLVALAGSDAFPPELAAGVAGVTTYSPRETIVTRAMIEQAHALGLKVVPWTVDDPQRISVLIALGVDGLITNYPDRARGMLGASAPGLPPPIR</sequence>
<dbReference type="EMBL" id="CAIZ01000071">
    <property type="protein sequence ID" value="CCH69419.1"/>
    <property type="molecule type" value="Genomic_DNA"/>
</dbReference>
<organism evidence="2 3">
    <name type="scientific">Phycicoccus elongatus Lp2</name>
    <dbReference type="NCBI Taxonomy" id="1193181"/>
    <lineage>
        <taxon>Bacteria</taxon>
        <taxon>Bacillati</taxon>
        <taxon>Actinomycetota</taxon>
        <taxon>Actinomycetes</taxon>
        <taxon>Micrococcales</taxon>
        <taxon>Intrasporangiaceae</taxon>
        <taxon>Phycicoccus</taxon>
    </lineage>
</organism>
<dbReference type="Proteomes" id="UP000013167">
    <property type="component" value="Unassembled WGS sequence"/>
</dbReference>
<evidence type="ECO:0000313" key="3">
    <source>
        <dbReference type="Proteomes" id="UP000013167"/>
    </source>
</evidence>
<dbReference type="Gene3D" id="3.20.20.190">
    <property type="entry name" value="Phosphatidylinositol (PI) phosphodiesterase"/>
    <property type="match status" value="1"/>
</dbReference>
<dbReference type="GO" id="GO:0008081">
    <property type="term" value="F:phosphoric diester hydrolase activity"/>
    <property type="evidence" value="ECO:0007669"/>
    <property type="project" value="InterPro"/>
</dbReference>